<accession>A0ABC8QJP9</accession>
<protein>
    <submittedName>
        <fullName evidence="2">Uncharacterized protein</fullName>
    </submittedName>
</protein>
<feature type="compositionally biased region" description="Pro residues" evidence="1">
    <location>
        <begin position="167"/>
        <end position="178"/>
    </location>
</feature>
<keyword evidence="3" id="KW-1185">Reference proteome</keyword>
<gene>
    <name evidence="2" type="ORF">CCFV1_ORF082</name>
</gene>
<organism evidence="2 3">
    <name type="scientific">Cotesia congregata filamentous virus 1</name>
    <dbReference type="NCBI Taxonomy" id="3064291"/>
    <lineage>
        <taxon>Viruses</taxon>
        <taxon>Viruses incertae sedis</taxon>
        <taxon>Naldaviricetes</taxon>
        <taxon>Lefavirales</taxon>
        <taxon>Filamentoviridae</taxon>
        <taxon>Betafilamentovirus</taxon>
        <taxon>Betafilamentovirus cocongregatae</taxon>
    </lineage>
</organism>
<name>A0ABC8QJP9_9VIRU</name>
<feature type="region of interest" description="Disordered" evidence="1">
    <location>
        <begin position="153"/>
        <end position="179"/>
    </location>
</feature>
<sequence>MKSSALIYVLLAGLSTGLISGSSRDISFGMYDTKDMTSVGTYSILNPNHTLLSDLFNMYCNKSIFISCSAKNANDYSENCDAREVPEVNTPTNSMVVAADTPTIRDSREYENMKAAYVDSIPTTEEPTAEDPTTEQPTTIHEKETALVSLLSPTLTSSDEKKNTITPTPPTVAQPPPKEGVLYSIRRRRDDRLAGGGGGGVTVTQTRLDEDYLLFKLIEDKPVVNSFMHSDYDYYINFVYDMGRV</sequence>
<dbReference type="Proteomes" id="UP001642380">
    <property type="component" value="Unassembled WGS sequence"/>
</dbReference>
<dbReference type="EMBL" id="CAUOPR010000001">
    <property type="protein sequence ID" value="CAJ2002128.1"/>
    <property type="molecule type" value="Genomic_DNA"/>
</dbReference>
<reference evidence="2 3" key="1">
    <citation type="submission" date="2024-01" db="EMBL/GenBank/DDBJ databases">
        <authorList>
            <person name="Guinet B."/>
        </authorList>
    </citation>
    <scope>NUCLEOTIDE SEQUENCE [LARGE SCALE GENOMIC DNA]</scope>
</reference>
<comment type="caution">
    <text evidence="2">The sequence shown here is derived from an EMBL/GenBank/DDBJ whole genome shotgun (WGS) entry which is preliminary data.</text>
</comment>
<evidence type="ECO:0000313" key="2">
    <source>
        <dbReference type="EMBL" id="CAJ2002128.1"/>
    </source>
</evidence>
<evidence type="ECO:0000313" key="3">
    <source>
        <dbReference type="Proteomes" id="UP001642380"/>
    </source>
</evidence>
<evidence type="ECO:0000256" key="1">
    <source>
        <dbReference type="SAM" id="MobiDB-lite"/>
    </source>
</evidence>
<proteinExistence type="predicted"/>